<evidence type="ECO:0000256" key="5">
    <source>
        <dbReference type="ARBA" id="ARBA00023136"/>
    </source>
</evidence>
<feature type="domain" description="Major facilitator superfamily (MFS) profile" evidence="7">
    <location>
        <begin position="1"/>
        <end position="406"/>
    </location>
</feature>
<dbReference type="STRING" id="1499688.BN000_02195"/>
<dbReference type="Pfam" id="PF07690">
    <property type="entry name" value="MFS_1"/>
    <property type="match status" value="1"/>
</dbReference>
<dbReference type="PANTHER" id="PTHR23530">
    <property type="entry name" value="TRANSPORT PROTEIN-RELATED"/>
    <property type="match status" value="1"/>
</dbReference>
<dbReference type="CDD" id="cd06174">
    <property type="entry name" value="MFS"/>
    <property type="match status" value="1"/>
</dbReference>
<feature type="transmembrane region" description="Helical" evidence="6">
    <location>
        <begin position="161"/>
        <end position="183"/>
    </location>
</feature>
<dbReference type="GO" id="GO:0022857">
    <property type="term" value="F:transmembrane transporter activity"/>
    <property type="evidence" value="ECO:0007669"/>
    <property type="project" value="InterPro"/>
</dbReference>
<accession>A0A0U1NWY0</accession>
<dbReference type="Gene3D" id="1.20.1250.20">
    <property type="entry name" value="MFS general substrate transporter like domains"/>
    <property type="match status" value="1"/>
</dbReference>
<sequence length="408" mass="45587">MNVLKKKDPYQVYILICFLSQLFFTFIFTVNLLYQVQIVKLDPFQLVIVGSVLEAVVFLFEIPTGVVSDMKSRKLSIIIGYFLIGIGFFLEGSLPYFSTVMLCQIFWGIGYTFTSGSVQAWIADEIGEERASLAFVRGAKAGNLGKIIAIPLSIVTGYEVISLPIMTGGICMIGLSIFLIYFMKEEKFKPTTKRVSTWKTMKGNLSAIFYFSKANYFMRILFLIALFFGLYSEGFDRLWISHFFEVTHLSSLPEGKLVVVTGGIEFIVVLASFAILHLIGHIPIHQHLKHIYLALLIGSLLIIASLIGFALSTQIISLLVFYIIIQVTRYAMYPLEDVWLNKIIPDSSNRATFFSVKGQVDAIGQICGGPVIGLIASNFTIKIAMMVSALLLTPVLFLYSMILKKLKG</sequence>
<dbReference type="Proteomes" id="UP000199087">
    <property type="component" value="Unassembled WGS sequence"/>
</dbReference>
<dbReference type="OrthoDB" id="9816124at2"/>
<name>A0A0U1NWY0_9BACI</name>
<dbReference type="InterPro" id="IPR053160">
    <property type="entry name" value="MFS_DHA3_Transporter"/>
</dbReference>
<keyword evidence="2" id="KW-0813">Transport</keyword>
<dbReference type="EMBL" id="CVRB01000002">
    <property type="protein sequence ID" value="CRK82272.1"/>
    <property type="molecule type" value="Genomic_DNA"/>
</dbReference>
<dbReference type="InterPro" id="IPR036259">
    <property type="entry name" value="MFS_trans_sf"/>
</dbReference>
<dbReference type="InterPro" id="IPR011701">
    <property type="entry name" value="MFS"/>
</dbReference>
<feature type="transmembrane region" description="Helical" evidence="6">
    <location>
        <begin position="46"/>
        <end position="67"/>
    </location>
</feature>
<evidence type="ECO:0000256" key="1">
    <source>
        <dbReference type="ARBA" id="ARBA00004651"/>
    </source>
</evidence>
<keyword evidence="5 6" id="KW-0472">Membrane</keyword>
<feature type="transmembrane region" description="Helical" evidence="6">
    <location>
        <begin position="12"/>
        <end position="34"/>
    </location>
</feature>
<dbReference type="PROSITE" id="PS50850">
    <property type="entry name" value="MFS"/>
    <property type="match status" value="1"/>
</dbReference>
<organism evidence="8 9">
    <name type="scientific">Neobacillus massiliamazoniensis</name>
    <dbReference type="NCBI Taxonomy" id="1499688"/>
    <lineage>
        <taxon>Bacteria</taxon>
        <taxon>Bacillati</taxon>
        <taxon>Bacillota</taxon>
        <taxon>Bacilli</taxon>
        <taxon>Bacillales</taxon>
        <taxon>Bacillaceae</taxon>
        <taxon>Neobacillus</taxon>
    </lineage>
</organism>
<dbReference type="InterPro" id="IPR020846">
    <property type="entry name" value="MFS_dom"/>
</dbReference>
<evidence type="ECO:0000256" key="2">
    <source>
        <dbReference type="ARBA" id="ARBA00022448"/>
    </source>
</evidence>
<feature type="transmembrane region" description="Helical" evidence="6">
    <location>
        <begin position="79"/>
        <end position="107"/>
    </location>
</feature>
<evidence type="ECO:0000256" key="4">
    <source>
        <dbReference type="ARBA" id="ARBA00022989"/>
    </source>
</evidence>
<feature type="transmembrane region" description="Helical" evidence="6">
    <location>
        <begin position="204"/>
        <end position="231"/>
    </location>
</feature>
<feature type="transmembrane region" description="Helical" evidence="6">
    <location>
        <begin position="383"/>
        <end position="403"/>
    </location>
</feature>
<dbReference type="SUPFAM" id="SSF103473">
    <property type="entry name" value="MFS general substrate transporter"/>
    <property type="match status" value="1"/>
</dbReference>
<keyword evidence="3 6" id="KW-0812">Transmembrane</keyword>
<dbReference type="RefSeq" id="WP_090634105.1">
    <property type="nucleotide sequence ID" value="NZ_CVRB01000002.1"/>
</dbReference>
<evidence type="ECO:0000313" key="8">
    <source>
        <dbReference type="EMBL" id="CRK82272.1"/>
    </source>
</evidence>
<protein>
    <submittedName>
        <fullName evidence="8">Efflux transporter</fullName>
    </submittedName>
</protein>
<evidence type="ECO:0000256" key="6">
    <source>
        <dbReference type="SAM" id="Phobius"/>
    </source>
</evidence>
<keyword evidence="4 6" id="KW-1133">Transmembrane helix</keyword>
<dbReference type="AlphaFoldDB" id="A0A0U1NWY0"/>
<feature type="transmembrane region" description="Helical" evidence="6">
    <location>
        <begin position="257"/>
        <end position="279"/>
    </location>
</feature>
<proteinExistence type="predicted"/>
<evidence type="ECO:0000313" key="9">
    <source>
        <dbReference type="Proteomes" id="UP000199087"/>
    </source>
</evidence>
<evidence type="ECO:0000259" key="7">
    <source>
        <dbReference type="PROSITE" id="PS50850"/>
    </source>
</evidence>
<comment type="subcellular location">
    <subcellularLocation>
        <location evidence="1">Cell membrane</location>
        <topology evidence="1">Multi-pass membrane protein</topology>
    </subcellularLocation>
</comment>
<dbReference type="GO" id="GO:0005886">
    <property type="term" value="C:plasma membrane"/>
    <property type="evidence" value="ECO:0007669"/>
    <property type="project" value="UniProtKB-SubCell"/>
</dbReference>
<gene>
    <name evidence="8" type="primary">yxaM</name>
    <name evidence="8" type="ORF">BN000_02195</name>
</gene>
<dbReference type="PANTHER" id="PTHR23530:SF1">
    <property type="entry name" value="PERMEASE, MAJOR FACILITATOR SUPERFAMILY-RELATED"/>
    <property type="match status" value="1"/>
</dbReference>
<feature type="transmembrane region" description="Helical" evidence="6">
    <location>
        <begin position="291"/>
        <end position="324"/>
    </location>
</feature>
<keyword evidence="9" id="KW-1185">Reference proteome</keyword>
<evidence type="ECO:0000256" key="3">
    <source>
        <dbReference type="ARBA" id="ARBA00022692"/>
    </source>
</evidence>
<reference evidence="9" key="1">
    <citation type="submission" date="2015-05" db="EMBL/GenBank/DDBJ databases">
        <authorList>
            <person name="Urmite Genomes"/>
        </authorList>
    </citation>
    <scope>NUCLEOTIDE SEQUENCE [LARGE SCALE GENOMIC DNA]</scope>
    <source>
        <strain evidence="9">LF1</strain>
    </source>
</reference>